<dbReference type="Pfam" id="PF00702">
    <property type="entry name" value="Hydrolase"/>
    <property type="match status" value="1"/>
</dbReference>
<evidence type="ECO:0000313" key="5">
    <source>
        <dbReference type="Proteomes" id="UP000176501"/>
    </source>
</evidence>
<dbReference type="PANTHER" id="PTHR46470">
    <property type="entry name" value="N-ACYLNEURAMINATE-9-PHOSPHATASE"/>
    <property type="match status" value="1"/>
</dbReference>
<comment type="caution">
    <text evidence="4">The sequence shown here is derived from an EMBL/GenBank/DDBJ whole genome shotgun (WGS) entry which is preliminary data.</text>
</comment>
<evidence type="ECO:0000313" key="4">
    <source>
        <dbReference type="EMBL" id="OGL98657.1"/>
    </source>
</evidence>
<evidence type="ECO:0000256" key="3">
    <source>
        <dbReference type="ARBA" id="ARBA00022842"/>
    </source>
</evidence>
<evidence type="ECO:0000256" key="1">
    <source>
        <dbReference type="ARBA" id="ARBA00022723"/>
    </source>
</evidence>
<proteinExistence type="predicted"/>
<dbReference type="EMBL" id="MGFE01000017">
    <property type="protein sequence ID" value="OGL98657.1"/>
    <property type="molecule type" value="Genomic_DNA"/>
</dbReference>
<dbReference type="SFLD" id="SFLDS00003">
    <property type="entry name" value="Haloacid_Dehalogenase"/>
    <property type="match status" value="1"/>
</dbReference>
<keyword evidence="1" id="KW-0479">Metal-binding</keyword>
<dbReference type="InterPro" id="IPR036412">
    <property type="entry name" value="HAD-like_sf"/>
</dbReference>
<dbReference type="Proteomes" id="UP000176501">
    <property type="component" value="Unassembled WGS sequence"/>
</dbReference>
<dbReference type="SUPFAM" id="SSF56784">
    <property type="entry name" value="HAD-like"/>
    <property type="match status" value="1"/>
</dbReference>
<dbReference type="Gene3D" id="1.10.150.520">
    <property type="match status" value="1"/>
</dbReference>
<dbReference type="SFLD" id="SFLDG01129">
    <property type="entry name" value="C1.5:_HAD__Beta-PGM__Phosphata"/>
    <property type="match status" value="1"/>
</dbReference>
<evidence type="ECO:0000256" key="2">
    <source>
        <dbReference type="ARBA" id="ARBA00022801"/>
    </source>
</evidence>
<gene>
    <name evidence="4" type="ORF">A2304_03065</name>
</gene>
<keyword evidence="3" id="KW-0460">Magnesium</keyword>
<dbReference type="PANTHER" id="PTHR46470:SF2">
    <property type="entry name" value="GLYCERALDEHYDE 3-PHOSPHATE PHOSPHATASE"/>
    <property type="match status" value="1"/>
</dbReference>
<organism evidence="4 5">
    <name type="scientific">Candidatus Uhrbacteria bacterium RIFOXYB2_FULL_57_15</name>
    <dbReference type="NCBI Taxonomy" id="1802422"/>
    <lineage>
        <taxon>Bacteria</taxon>
        <taxon>Candidatus Uhriibacteriota</taxon>
    </lineage>
</organism>
<sequence>MPQSKFIFDLDGTLYRYKGASTFATSEFHVDIKRNIFAFFKRELNVTAEKAQETYDRLKRDYHGHISLAVEKEFGMDRAAYFAATWNVSPEKYIEPNDDARVVLAMLVGRCAVLTEAPRVWAEAALRYLNVYESVKDTLFTGEPDVRKPSVEAFRQVAAALGGPLDAIYSVGDQEESDIVLARAAGMRTIRVGTEETSADFQVGNVRGILDLPIDARGES</sequence>
<evidence type="ECO:0008006" key="6">
    <source>
        <dbReference type="Google" id="ProtNLM"/>
    </source>
</evidence>
<dbReference type="AlphaFoldDB" id="A0A1F7W8X4"/>
<reference evidence="4 5" key="1">
    <citation type="journal article" date="2016" name="Nat. Commun.">
        <title>Thousands of microbial genomes shed light on interconnected biogeochemical processes in an aquifer system.</title>
        <authorList>
            <person name="Anantharaman K."/>
            <person name="Brown C.T."/>
            <person name="Hug L.A."/>
            <person name="Sharon I."/>
            <person name="Castelle C.J."/>
            <person name="Probst A.J."/>
            <person name="Thomas B.C."/>
            <person name="Singh A."/>
            <person name="Wilkins M.J."/>
            <person name="Karaoz U."/>
            <person name="Brodie E.L."/>
            <person name="Williams K.H."/>
            <person name="Hubbard S.S."/>
            <person name="Banfield J.F."/>
        </authorList>
    </citation>
    <scope>NUCLEOTIDE SEQUENCE [LARGE SCALE GENOMIC DNA]</scope>
</reference>
<dbReference type="InterPro" id="IPR051400">
    <property type="entry name" value="HAD-like_hydrolase"/>
</dbReference>
<protein>
    <recommendedName>
        <fullName evidence="6">Pyrimidine 5'-nucleotidase</fullName>
    </recommendedName>
</protein>
<dbReference type="GO" id="GO:0016791">
    <property type="term" value="F:phosphatase activity"/>
    <property type="evidence" value="ECO:0007669"/>
    <property type="project" value="TreeGrafter"/>
</dbReference>
<name>A0A1F7W8X4_9BACT</name>
<dbReference type="Gene3D" id="3.40.50.1000">
    <property type="entry name" value="HAD superfamily/HAD-like"/>
    <property type="match status" value="1"/>
</dbReference>
<accession>A0A1F7W8X4</accession>
<keyword evidence="2" id="KW-0378">Hydrolase</keyword>
<dbReference type="GO" id="GO:0046872">
    <property type="term" value="F:metal ion binding"/>
    <property type="evidence" value="ECO:0007669"/>
    <property type="project" value="UniProtKB-KW"/>
</dbReference>
<dbReference type="InterPro" id="IPR023214">
    <property type="entry name" value="HAD_sf"/>
</dbReference>